<feature type="signal peptide" evidence="2">
    <location>
        <begin position="1"/>
        <end position="15"/>
    </location>
</feature>
<feature type="chain" id="PRO_5038514591" evidence="2">
    <location>
        <begin position="16"/>
        <end position="228"/>
    </location>
</feature>
<sequence length="228" mass="25936">MTKFVLLMITGSCWASFCCTMTWRYLLDTKHHSGYRWSVCDHCGHRLNAWQLIPVFGYLGQLGHCRYCNTVIDYWWPLCELTTGILWAISVQNSISVLAMTICVSSACLVISTQDYFDHCFQPIWLLAWSLMLVHNHWPRNLLIDGVQIAILIAGYYSQHIGHGDLDALIVLTIVLGSYQSTVIILAACLLTLICPVLYRHQPVPFMPFLSLALLCFLVFPACSWLIC</sequence>
<evidence type="ECO:0000313" key="5">
    <source>
        <dbReference type="Proteomes" id="UP000824231"/>
    </source>
</evidence>
<keyword evidence="1" id="KW-1133">Transmembrane helix</keyword>
<accession>A0A9D1VGK8</accession>
<dbReference type="GO" id="GO:0004190">
    <property type="term" value="F:aspartic-type endopeptidase activity"/>
    <property type="evidence" value="ECO:0007669"/>
    <property type="project" value="TreeGrafter"/>
</dbReference>
<organism evidence="4 5">
    <name type="scientific">Candidatus Limosilactobacillus merdigallinarum</name>
    <dbReference type="NCBI Taxonomy" id="2838652"/>
    <lineage>
        <taxon>Bacteria</taxon>
        <taxon>Bacillati</taxon>
        <taxon>Bacillota</taxon>
        <taxon>Bacilli</taxon>
        <taxon>Lactobacillales</taxon>
        <taxon>Lactobacillaceae</taxon>
        <taxon>Limosilactobacillus</taxon>
    </lineage>
</organism>
<gene>
    <name evidence="4" type="ORF">H9856_00310</name>
</gene>
<dbReference type="GO" id="GO:0006465">
    <property type="term" value="P:signal peptide processing"/>
    <property type="evidence" value="ECO:0007669"/>
    <property type="project" value="TreeGrafter"/>
</dbReference>
<evidence type="ECO:0000259" key="3">
    <source>
        <dbReference type="Pfam" id="PF06750"/>
    </source>
</evidence>
<feature type="domain" description="Prepilin peptidase A24 N-terminal" evidence="3">
    <location>
        <begin position="9"/>
        <end position="91"/>
    </location>
</feature>
<dbReference type="PANTHER" id="PTHR30487">
    <property type="entry name" value="TYPE 4 PREPILIN-LIKE PROTEINS LEADER PEPTIDE-PROCESSING ENZYME"/>
    <property type="match status" value="1"/>
</dbReference>
<reference evidence="4" key="1">
    <citation type="journal article" date="2021" name="PeerJ">
        <title>Extensive microbial diversity within the chicken gut microbiome revealed by metagenomics and culture.</title>
        <authorList>
            <person name="Gilroy R."/>
            <person name="Ravi A."/>
            <person name="Getino M."/>
            <person name="Pursley I."/>
            <person name="Horton D.L."/>
            <person name="Alikhan N.F."/>
            <person name="Baker D."/>
            <person name="Gharbi K."/>
            <person name="Hall N."/>
            <person name="Watson M."/>
            <person name="Adriaenssens E.M."/>
            <person name="Foster-Nyarko E."/>
            <person name="Jarju S."/>
            <person name="Secka A."/>
            <person name="Antonio M."/>
            <person name="Oren A."/>
            <person name="Chaudhuri R.R."/>
            <person name="La Ragione R."/>
            <person name="Hildebrand F."/>
            <person name="Pallen M.J."/>
        </authorList>
    </citation>
    <scope>NUCLEOTIDE SEQUENCE</scope>
    <source>
        <strain evidence="4">ChiSxjej3B15-572</strain>
    </source>
</reference>
<protein>
    <submittedName>
        <fullName evidence="4">Prepilin peptidase</fullName>
    </submittedName>
</protein>
<evidence type="ECO:0000256" key="1">
    <source>
        <dbReference type="SAM" id="Phobius"/>
    </source>
</evidence>
<evidence type="ECO:0000313" key="4">
    <source>
        <dbReference type="EMBL" id="HIX34859.1"/>
    </source>
</evidence>
<dbReference type="InterPro" id="IPR010627">
    <property type="entry name" value="Prepilin_pept_A24_N"/>
</dbReference>
<dbReference type="EMBL" id="DXFH01000001">
    <property type="protein sequence ID" value="HIX34859.1"/>
    <property type="molecule type" value="Genomic_DNA"/>
</dbReference>
<dbReference type="InterPro" id="IPR050882">
    <property type="entry name" value="Prepilin_peptidase/N-MTase"/>
</dbReference>
<feature type="transmembrane region" description="Helical" evidence="1">
    <location>
        <begin position="206"/>
        <end position="227"/>
    </location>
</feature>
<keyword evidence="1" id="KW-0472">Membrane</keyword>
<dbReference type="AlphaFoldDB" id="A0A9D1VGK8"/>
<dbReference type="GO" id="GO:0005886">
    <property type="term" value="C:plasma membrane"/>
    <property type="evidence" value="ECO:0007669"/>
    <property type="project" value="TreeGrafter"/>
</dbReference>
<name>A0A9D1VGK8_9LACO</name>
<comment type="caution">
    <text evidence="4">The sequence shown here is derived from an EMBL/GenBank/DDBJ whole genome shotgun (WGS) entry which is preliminary data.</text>
</comment>
<dbReference type="Proteomes" id="UP000824231">
    <property type="component" value="Unassembled WGS sequence"/>
</dbReference>
<feature type="transmembrane region" description="Helical" evidence="1">
    <location>
        <begin position="169"/>
        <end position="194"/>
    </location>
</feature>
<keyword evidence="1" id="KW-0812">Transmembrane</keyword>
<reference evidence="4" key="2">
    <citation type="submission" date="2021-04" db="EMBL/GenBank/DDBJ databases">
        <authorList>
            <person name="Gilroy R."/>
        </authorList>
    </citation>
    <scope>NUCLEOTIDE SEQUENCE</scope>
    <source>
        <strain evidence="4">ChiSxjej3B15-572</strain>
    </source>
</reference>
<keyword evidence="2" id="KW-0732">Signal</keyword>
<proteinExistence type="predicted"/>
<evidence type="ECO:0000256" key="2">
    <source>
        <dbReference type="SAM" id="SignalP"/>
    </source>
</evidence>
<dbReference type="Pfam" id="PF06750">
    <property type="entry name" value="A24_N_bact"/>
    <property type="match status" value="1"/>
</dbReference>
<dbReference type="PANTHER" id="PTHR30487:SF0">
    <property type="entry name" value="PREPILIN LEADER PEPTIDASE_N-METHYLTRANSFERASE-RELATED"/>
    <property type="match status" value="1"/>
</dbReference>